<name>A0A364MRU4_STELY</name>
<evidence type="ECO:0000256" key="1">
    <source>
        <dbReference type="PROSITE-ProRule" id="PRU00042"/>
    </source>
</evidence>
<gene>
    <name evidence="4" type="ORF">DDE83_009138</name>
</gene>
<keyword evidence="1" id="KW-0863">Zinc-finger</keyword>
<dbReference type="EMBL" id="QGDH01000407">
    <property type="protein sequence ID" value="RAR00221.1"/>
    <property type="molecule type" value="Genomic_DNA"/>
</dbReference>
<dbReference type="InterPro" id="IPR013087">
    <property type="entry name" value="Znf_C2H2_type"/>
</dbReference>
<keyword evidence="1" id="KW-0479">Metal-binding</keyword>
<dbReference type="OrthoDB" id="2687452at2759"/>
<comment type="caution">
    <text evidence="4">The sequence shown here is derived from an EMBL/GenBank/DDBJ whole genome shotgun (WGS) entry which is preliminary data.</text>
</comment>
<evidence type="ECO:0000256" key="2">
    <source>
        <dbReference type="SAM" id="MobiDB-lite"/>
    </source>
</evidence>
<proteinExistence type="predicted"/>
<evidence type="ECO:0000313" key="5">
    <source>
        <dbReference type="Proteomes" id="UP000249619"/>
    </source>
</evidence>
<evidence type="ECO:0000313" key="4">
    <source>
        <dbReference type="EMBL" id="RAR00221.1"/>
    </source>
</evidence>
<reference evidence="5" key="1">
    <citation type="submission" date="2018-05" db="EMBL/GenBank/DDBJ databases">
        <title>Draft genome sequence of Stemphylium lycopersici strain CIDEFI 213.</title>
        <authorList>
            <person name="Medina R."/>
            <person name="Franco M.E.E."/>
            <person name="Lucentini C.G."/>
            <person name="Saparrat M.C.N."/>
            <person name="Balatti P.A."/>
        </authorList>
    </citation>
    <scope>NUCLEOTIDE SEQUENCE [LARGE SCALE GENOMIC DNA]</scope>
    <source>
        <strain evidence="5">CIDEFI 213</strain>
    </source>
</reference>
<feature type="domain" description="C2H2-type" evidence="3">
    <location>
        <begin position="225"/>
        <end position="256"/>
    </location>
</feature>
<dbReference type="GO" id="GO:0008270">
    <property type="term" value="F:zinc ion binding"/>
    <property type="evidence" value="ECO:0007669"/>
    <property type="project" value="UniProtKB-KW"/>
</dbReference>
<protein>
    <submittedName>
        <fullName evidence="4">Metal ion binding</fullName>
    </submittedName>
</protein>
<keyword evidence="1" id="KW-0862">Zinc</keyword>
<dbReference type="Proteomes" id="UP000249619">
    <property type="component" value="Unassembled WGS sequence"/>
</dbReference>
<dbReference type="Gene3D" id="3.30.160.60">
    <property type="entry name" value="Classic Zinc Finger"/>
    <property type="match status" value="1"/>
</dbReference>
<sequence>MEQSHSFFSNYNHNIRSGQSKAEYEPSGNVEVNSAFDQHNLLNESYPRSDANVDANQYMQAHCLTETDEALSATETPTTLPEGHRYFTTGIRIDDQQWAVISNAHEAQSIPEQYAGSGDAHEVYGTMSFPSWTVDLYIPDHSPPYSTTELTNPYIDLALKDLSQEVPCLDRGDRSTTLQSSDRGLPSQRDQVKLEWDQEPQNMIDLTDAQDYPNKVGSVLENGKFMCDYDKCAGRTFARYPEFRRHYTTIHAARKPNFWCEVPQCRRSVGGRGNAFHRRDKLMEHVRSMHPEVVI</sequence>
<organism evidence="4 5">
    <name type="scientific">Stemphylium lycopersici</name>
    <name type="common">Tomato gray leaf spot disease fungus</name>
    <name type="synonym">Thyrospora lycopersici</name>
    <dbReference type="NCBI Taxonomy" id="183478"/>
    <lineage>
        <taxon>Eukaryota</taxon>
        <taxon>Fungi</taxon>
        <taxon>Dikarya</taxon>
        <taxon>Ascomycota</taxon>
        <taxon>Pezizomycotina</taxon>
        <taxon>Dothideomycetes</taxon>
        <taxon>Pleosporomycetidae</taxon>
        <taxon>Pleosporales</taxon>
        <taxon>Pleosporineae</taxon>
        <taxon>Pleosporaceae</taxon>
        <taxon>Stemphylium</taxon>
    </lineage>
</organism>
<keyword evidence="5" id="KW-1185">Reference proteome</keyword>
<feature type="region of interest" description="Disordered" evidence="2">
    <location>
        <begin position="170"/>
        <end position="189"/>
    </location>
</feature>
<dbReference type="PROSITE" id="PS50157">
    <property type="entry name" value="ZINC_FINGER_C2H2_2"/>
    <property type="match status" value="1"/>
</dbReference>
<evidence type="ECO:0000259" key="3">
    <source>
        <dbReference type="PROSITE" id="PS50157"/>
    </source>
</evidence>
<dbReference type="STRING" id="183478.A0A364MRU4"/>
<accession>A0A364MRU4</accession>
<dbReference type="AlphaFoldDB" id="A0A364MRU4"/>